<dbReference type="EMBL" id="FQWV01000001">
    <property type="protein sequence ID" value="SHG37952.1"/>
    <property type="molecule type" value="Genomic_DNA"/>
</dbReference>
<dbReference type="AlphaFoldDB" id="A0A1M5JBK2"/>
<name>A0A1M5JBK2_9EURY</name>
<dbReference type="RefSeq" id="WP_143165326.1">
    <property type="nucleotide sequence ID" value="NZ_FQWV01000001.1"/>
</dbReference>
<feature type="region of interest" description="Disordered" evidence="1">
    <location>
        <begin position="405"/>
        <end position="434"/>
    </location>
</feature>
<dbReference type="Gene3D" id="3.40.50.300">
    <property type="entry name" value="P-loop containing nucleotide triphosphate hydrolases"/>
    <property type="match status" value="2"/>
</dbReference>
<evidence type="ECO:0000313" key="2">
    <source>
        <dbReference type="EMBL" id="SHG37952.1"/>
    </source>
</evidence>
<evidence type="ECO:0000313" key="3">
    <source>
        <dbReference type="Proteomes" id="UP000184357"/>
    </source>
</evidence>
<protein>
    <recommendedName>
        <fullName evidence="4">ATP-binding protein</fullName>
    </recommendedName>
</protein>
<dbReference type="SUPFAM" id="SSF52540">
    <property type="entry name" value="P-loop containing nucleoside triphosphate hydrolases"/>
    <property type="match status" value="1"/>
</dbReference>
<dbReference type="Proteomes" id="UP000184357">
    <property type="component" value="Unassembled WGS sequence"/>
</dbReference>
<sequence>MGLRIGDTTPDDVTRRQAIEIPRTALPFHTLITGKTNTGKSVLGETMFTSAHKSMEGPRILIDGKGDGMSERIIRAVYASGAPLGSVVYIPVAEVLPAIPFFDISADLAAGLGRSRAIENRADRYLEVVRYLSSDVSFGKRTAPTIRALIRAQFDPAYGDNAFRHRDLFEEARAIQHGGAPPSVSSDRAARILEDLAQLDEDVREAVMTGVITVLEQVTGRVDLATVFNHLATDESTPQFRFDQILDTDATLLFDLGDVARETQRGLATVLLAELWFALKRRSRQLALDVDPGHVFLHIEEVANIALTPLLSTMLSEGRGYGLSIVSSMQFPGQAKHDSHAPDRLYHELVAESHAFVSGQVPDDPVLAKQLSVRSSSPAETQQVLSALSPGQWLFRAPPVEFDGRSASTVPMRSAPLPPGYPESDRPLSDAERSGLDQALDALVARTSNEIGIHPTAYEHVTTDESDTVSSSAPELVQAGTTLPVTPVLPDCVSYVADRDAIACGHPSCSQVYDPTYEGLRAAIRCHHSVADVSIESIPAIYASLKLSAEEIAATHVSVQQLLFLQVVLNATRMVYSPVEFDIVHNSMVQLRNYCGMSRGAVDELLEEGLLKRDDGLRETLYTVTADGRSLLNEHNREGVDHGNGYGDLDETATHRALVEALRRYIVREYKRSDDSPVDRVIPYYEPPGIDFRVDVAGLDADRNVVVVGEGECKNHDASEAAPRDFDKMSELDASEVLWAAVSRKAAHRAIIGPLSEPADGKPRIDESYSDRTPMRDVNDAIDCAGLTEVFTMKHLRDALGEPSLV</sequence>
<dbReference type="InterPro" id="IPR051162">
    <property type="entry name" value="T4SS_component"/>
</dbReference>
<feature type="compositionally biased region" description="Basic and acidic residues" evidence="1">
    <location>
        <begin position="423"/>
        <end position="434"/>
    </location>
</feature>
<organism evidence="2 3">
    <name type="scientific">Halobaculum gomorrense</name>
    <dbReference type="NCBI Taxonomy" id="43928"/>
    <lineage>
        <taxon>Archaea</taxon>
        <taxon>Methanobacteriati</taxon>
        <taxon>Methanobacteriota</taxon>
        <taxon>Stenosarchaea group</taxon>
        <taxon>Halobacteria</taxon>
        <taxon>Halobacteriales</taxon>
        <taxon>Haloferacaceae</taxon>
        <taxon>Halobaculum</taxon>
    </lineage>
</organism>
<dbReference type="InterPro" id="IPR027417">
    <property type="entry name" value="P-loop_NTPase"/>
</dbReference>
<keyword evidence="3" id="KW-1185">Reference proteome</keyword>
<proteinExistence type="predicted"/>
<evidence type="ECO:0008006" key="4">
    <source>
        <dbReference type="Google" id="ProtNLM"/>
    </source>
</evidence>
<accession>A0A1M5JBK2</accession>
<dbReference type="PANTHER" id="PTHR30121:SF6">
    <property type="entry name" value="SLR6007 PROTEIN"/>
    <property type="match status" value="1"/>
</dbReference>
<gene>
    <name evidence="2" type="ORF">SAMN05443636_0035</name>
</gene>
<dbReference type="OrthoDB" id="214394at2157"/>
<evidence type="ECO:0000256" key="1">
    <source>
        <dbReference type="SAM" id="MobiDB-lite"/>
    </source>
</evidence>
<reference evidence="2 3" key="1">
    <citation type="submission" date="2016-11" db="EMBL/GenBank/DDBJ databases">
        <authorList>
            <person name="Jaros S."/>
            <person name="Januszkiewicz K."/>
            <person name="Wedrychowicz H."/>
        </authorList>
    </citation>
    <scope>NUCLEOTIDE SEQUENCE [LARGE SCALE GENOMIC DNA]</scope>
    <source>
        <strain evidence="2 3">DSM 9297</strain>
    </source>
</reference>
<dbReference type="PANTHER" id="PTHR30121">
    <property type="entry name" value="UNCHARACTERIZED PROTEIN YJGR-RELATED"/>
    <property type="match status" value="1"/>
</dbReference>